<evidence type="ECO:0000313" key="3">
    <source>
        <dbReference type="EMBL" id="KAL3071145.1"/>
    </source>
</evidence>
<gene>
    <name evidence="3" type="ORF">niasHT_033125</name>
</gene>
<proteinExistence type="predicted"/>
<dbReference type="EMBL" id="JBICBT010001367">
    <property type="protein sequence ID" value="KAL3071145.1"/>
    <property type="molecule type" value="Genomic_DNA"/>
</dbReference>
<keyword evidence="1" id="KW-0175">Coiled coil</keyword>
<feature type="compositionally biased region" description="Basic and acidic residues" evidence="2">
    <location>
        <begin position="112"/>
        <end position="136"/>
    </location>
</feature>
<accession>A0ABD2I1V1</accession>
<sequence length="298" mass="35882">MIKAEKWMTISELGHRDLEEELKKAKEISLDLEEEVSKVRHEIKTMLKDLMKPLVEFHEFGIHLDFKLKNLIVFEKTEEEDEEEVEEELPKMEEKKAKKEKSKLMKMFQRKNKAEEKAKEEKEREEKEREEKEREEKKRAHLKYDEYWPSKNWWDNYLTVIHDILTVWDKMPEIVFLSVNMLNIDAEKRMTAKGIIDYLEGKCKPKEYEKNTEKIALFGDVSAEKLNKFMGENHKGFDMFEKYLNDEFEHAMDDKKEKKAKEDLTKVENIKNSLIKNAVKSIETFLKELEQRDKICDH</sequence>
<evidence type="ECO:0000256" key="1">
    <source>
        <dbReference type="SAM" id="Coils"/>
    </source>
</evidence>
<name>A0ABD2I1V1_9BILA</name>
<protein>
    <submittedName>
        <fullName evidence="3">Uncharacterized protein</fullName>
    </submittedName>
</protein>
<dbReference type="AlphaFoldDB" id="A0ABD2I1V1"/>
<evidence type="ECO:0000256" key="2">
    <source>
        <dbReference type="SAM" id="MobiDB-lite"/>
    </source>
</evidence>
<keyword evidence="4" id="KW-1185">Reference proteome</keyword>
<feature type="coiled-coil region" evidence="1">
    <location>
        <begin position="15"/>
        <end position="42"/>
    </location>
</feature>
<dbReference type="Proteomes" id="UP001620626">
    <property type="component" value="Unassembled WGS sequence"/>
</dbReference>
<feature type="region of interest" description="Disordered" evidence="2">
    <location>
        <begin position="82"/>
        <end position="136"/>
    </location>
</feature>
<reference evidence="3 4" key="1">
    <citation type="submission" date="2024-10" db="EMBL/GenBank/DDBJ databases">
        <authorList>
            <person name="Kim D."/>
        </authorList>
    </citation>
    <scope>NUCLEOTIDE SEQUENCE [LARGE SCALE GENOMIC DNA]</scope>
    <source>
        <strain evidence="3">BH-2024</strain>
    </source>
</reference>
<evidence type="ECO:0000313" key="4">
    <source>
        <dbReference type="Proteomes" id="UP001620626"/>
    </source>
</evidence>
<organism evidence="3 4">
    <name type="scientific">Heterodera trifolii</name>
    <dbReference type="NCBI Taxonomy" id="157864"/>
    <lineage>
        <taxon>Eukaryota</taxon>
        <taxon>Metazoa</taxon>
        <taxon>Ecdysozoa</taxon>
        <taxon>Nematoda</taxon>
        <taxon>Chromadorea</taxon>
        <taxon>Rhabditida</taxon>
        <taxon>Tylenchina</taxon>
        <taxon>Tylenchomorpha</taxon>
        <taxon>Tylenchoidea</taxon>
        <taxon>Heteroderidae</taxon>
        <taxon>Heteroderinae</taxon>
        <taxon>Heterodera</taxon>
    </lineage>
</organism>
<comment type="caution">
    <text evidence="3">The sequence shown here is derived from an EMBL/GenBank/DDBJ whole genome shotgun (WGS) entry which is preliminary data.</text>
</comment>
<feature type="compositionally biased region" description="Basic and acidic residues" evidence="2">
    <location>
        <begin position="88"/>
        <end position="97"/>
    </location>
</feature>